<dbReference type="Proteomes" id="UP000887565">
    <property type="component" value="Unplaced"/>
</dbReference>
<keyword evidence="6" id="KW-0408">Iron</keyword>
<keyword evidence="5" id="KW-0560">Oxidoreductase</keyword>
<dbReference type="GO" id="GO:0008198">
    <property type="term" value="F:ferrous iron binding"/>
    <property type="evidence" value="ECO:0007669"/>
    <property type="project" value="TreeGrafter"/>
</dbReference>
<evidence type="ECO:0000256" key="2">
    <source>
        <dbReference type="ARBA" id="ARBA00022723"/>
    </source>
</evidence>
<dbReference type="PROSITE" id="PS51471">
    <property type="entry name" value="FE2OG_OXY"/>
    <property type="match status" value="1"/>
</dbReference>
<dbReference type="GO" id="GO:0031418">
    <property type="term" value="F:L-ascorbic acid binding"/>
    <property type="evidence" value="ECO:0007669"/>
    <property type="project" value="UniProtKB-KW"/>
</dbReference>
<dbReference type="Pfam" id="PF13640">
    <property type="entry name" value="2OG-FeII_Oxy_3"/>
    <property type="match status" value="1"/>
</dbReference>
<dbReference type="InterPro" id="IPR006620">
    <property type="entry name" value="Pro_4_hyd_alph"/>
</dbReference>
<evidence type="ECO:0000313" key="10">
    <source>
        <dbReference type="Proteomes" id="UP000887565"/>
    </source>
</evidence>
<keyword evidence="2" id="KW-0479">Metal-binding</keyword>
<dbReference type="InterPro" id="IPR051559">
    <property type="entry name" value="HIF_prolyl_hydroxylases"/>
</dbReference>
<keyword evidence="3" id="KW-0847">Vitamin C</keyword>
<dbReference type="EC" id="1.14.11.29" evidence="7"/>
<organism evidence="10 11">
    <name type="scientific">Romanomermis culicivorax</name>
    <name type="common">Nematode worm</name>
    <dbReference type="NCBI Taxonomy" id="13658"/>
    <lineage>
        <taxon>Eukaryota</taxon>
        <taxon>Metazoa</taxon>
        <taxon>Ecdysozoa</taxon>
        <taxon>Nematoda</taxon>
        <taxon>Enoplea</taxon>
        <taxon>Dorylaimia</taxon>
        <taxon>Mermithida</taxon>
        <taxon>Mermithoidea</taxon>
        <taxon>Mermithidae</taxon>
        <taxon>Romanomermis</taxon>
    </lineage>
</organism>
<dbReference type="PANTHER" id="PTHR12907">
    <property type="entry name" value="EGL NINE HOMOLOG-RELATED"/>
    <property type="match status" value="1"/>
</dbReference>
<sequence>SPSHRSDKIYWFDEKVDDHCVNIRLIIETVTFIVMRLIDIPYKLTCRSKAMLTCYPGDGARYVKHVDNPNPEGRGRRVTAIYYLNPDWKPEDGGSLRLYPSNGAGAHFDIEPLADNLVLFWSDSRNPHEVLPTFAMR</sequence>
<dbReference type="InterPro" id="IPR005123">
    <property type="entry name" value="Oxoglu/Fe-dep_dioxygenase_dom"/>
</dbReference>
<evidence type="ECO:0000256" key="4">
    <source>
        <dbReference type="ARBA" id="ARBA00022964"/>
    </source>
</evidence>
<name>A0A915INI0_ROMCU</name>
<evidence type="ECO:0000256" key="6">
    <source>
        <dbReference type="ARBA" id="ARBA00023004"/>
    </source>
</evidence>
<dbReference type="AlphaFoldDB" id="A0A915INI0"/>
<reference evidence="11" key="1">
    <citation type="submission" date="2022-11" db="UniProtKB">
        <authorList>
            <consortium name="WormBaseParasite"/>
        </authorList>
    </citation>
    <scope>IDENTIFICATION</scope>
</reference>
<evidence type="ECO:0000256" key="5">
    <source>
        <dbReference type="ARBA" id="ARBA00023002"/>
    </source>
</evidence>
<protein>
    <recommendedName>
        <fullName evidence="7">hypoxia-inducible factor-proline dioxygenase</fullName>
        <ecNumber evidence="7">1.14.11.29</ecNumber>
    </recommendedName>
</protein>
<proteinExistence type="predicted"/>
<evidence type="ECO:0000313" key="11">
    <source>
        <dbReference type="WBParaSite" id="nRc.2.0.1.t15753-RA"/>
    </source>
</evidence>
<evidence type="ECO:0000256" key="1">
    <source>
        <dbReference type="ARBA" id="ARBA00001961"/>
    </source>
</evidence>
<accession>A0A915INI0</accession>
<keyword evidence="4" id="KW-0223">Dioxygenase</keyword>
<dbReference type="PANTHER" id="PTHR12907:SF26">
    <property type="entry name" value="HIF PROLYL HYDROXYLASE, ISOFORM C"/>
    <property type="match status" value="1"/>
</dbReference>
<evidence type="ECO:0000256" key="8">
    <source>
        <dbReference type="ARBA" id="ARBA00049134"/>
    </source>
</evidence>
<dbReference type="WBParaSite" id="nRc.2.0.1.t15753-RA">
    <property type="protein sequence ID" value="nRc.2.0.1.t15753-RA"/>
    <property type="gene ID" value="nRc.2.0.1.g15753"/>
</dbReference>
<dbReference type="GO" id="GO:0071456">
    <property type="term" value="P:cellular response to hypoxia"/>
    <property type="evidence" value="ECO:0007669"/>
    <property type="project" value="TreeGrafter"/>
</dbReference>
<evidence type="ECO:0000256" key="7">
    <source>
        <dbReference type="ARBA" id="ARBA00039004"/>
    </source>
</evidence>
<keyword evidence="10" id="KW-1185">Reference proteome</keyword>
<dbReference type="OMA" id="HRNPHEA"/>
<dbReference type="Gene3D" id="2.60.120.620">
    <property type="entry name" value="q2cbj1_9rhob like domain"/>
    <property type="match status" value="1"/>
</dbReference>
<comment type="cofactor">
    <cofactor evidence="1">
        <name>L-ascorbate</name>
        <dbReference type="ChEBI" id="CHEBI:38290"/>
    </cofactor>
</comment>
<comment type="catalytic activity">
    <reaction evidence="8">
        <text>L-prolyl-[hypoxia-inducible factor alpha subunit] + 2-oxoglutarate + O2 = trans-4-hydroxy-L-prolyl-[hypoxia-inducible factor alpha subunit] + succinate + CO2</text>
        <dbReference type="Rhea" id="RHEA:48400"/>
        <dbReference type="Rhea" id="RHEA-COMP:12093"/>
        <dbReference type="Rhea" id="RHEA-COMP:12094"/>
        <dbReference type="ChEBI" id="CHEBI:15379"/>
        <dbReference type="ChEBI" id="CHEBI:16526"/>
        <dbReference type="ChEBI" id="CHEBI:16810"/>
        <dbReference type="ChEBI" id="CHEBI:30031"/>
        <dbReference type="ChEBI" id="CHEBI:50342"/>
        <dbReference type="ChEBI" id="CHEBI:61965"/>
        <dbReference type="EC" id="1.14.11.29"/>
    </reaction>
</comment>
<dbReference type="InterPro" id="IPR044862">
    <property type="entry name" value="Pro_4_hyd_alph_FE2OG_OXY"/>
</dbReference>
<evidence type="ECO:0000259" key="9">
    <source>
        <dbReference type="PROSITE" id="PS51471"/>
    </source>
</evidence>
<dbReference type="GO" id="GO:0160082">
    <property type="term" value="F:hypoxia-inducible factor-proline dioxygenase activity"/>
    <property type="evidence" value="ECO:0007669"/>
    <property type="project" value="UniProtKB-EC"/>
</dbReference>
<evidence type="ECO:0000256" key="3">
    <source>
        <dbReference type="ARBA" id="ARBA00022896"/>
    </source>
</evidence>
<feature type="domain" description="Fe2OG dioxygenase" evidence="9">
    <location>
        <begin position="46"/>
        <end position="137"/>
    </location>
</feature>
<dbReference type="SMART" id="SM00702">
    <property type="entry name" value="P4Hc"/>
    <property type="match status" value="1"/>
</dbReference>